<protein>
    <submittedName>
        <fullName evidence="3">Zinc finger SWIM domain-containing protein 7</fullName>
    </submittedName>
</protein>
<accession>A0A8D8PI62</accession>
<evidence type="ECO:0000256" key="1">
    <source>
        <dbReference type="PROSITE-ProRule" id="PRU00325"/>
    </source>
</evidence>
<keyword evidence="1" id="KW-0479">Metal-binding</keyword>
<dbReference type="GO" id="GO:0008270">
    <property type="term" value="F:zinc ion binding"/>
    <property type="evidence" value="ECO:0007669"/>
    <property type="project" value="UniProtKB-KW"/>
</dbReference>
<evidence type="ECO:0000313" key="3">
    <source>
        <dbReference type="EMBL" id="CAG6602365.1"/>
    </source>
</evidence>
<dbReference type="EMBL" id="HBUE01349383">
    <property type="protein sequence ID" value="CAG6602365.1"/>
    <property type="molecule type" value="Transcribed_RNA"/>
</dbReference>
<evidence type="ECO:0000259" key="2">
    <source>
        <dbReference type="PROSITE" id="PS50966"/>
    </source>
</evidence>
<sequence>MSSDFFVFYDAIDSLLERIQHSAGSSNSGTKELPKEHLLELESLFGRALLNRTLELVYGKKPIKLYRTPDCVGQLYEVPGSEFAVVYKIFPGINYCTCKSYRFWVLQQRHQALCKHLLATRLAPLVDRVITEEITQQAYLEVKAALIRERLKPSEGRVDAGEGTSRQKP</sequence>
<name>A0A8D8PI62_CULPI</name>
<proteinExistence type="predicted"/>
<keyword evidence="1" id="KW-0863">Zinc-finger</keyword>
<dbReference type="GO" id="GO:0097196">
    <property type="term" value="C:Shu complex"/>
    <property type="evidence" value="ECO:0007669"/>
    <property type="project" value="TreeGrafter"/>
</dbReference>
<keyword evidence="1" id="KW-0862">Zinc</keyword>
<organism evidence="3">
    <name type="scientific">Culex pipiens</name>
    <name type="common">House mosquito</name>
    <dbReference type="NCBI Taxonomy" id="7175"/>
    <lineage>
        <taxon>Eukaryota</taxon>
        <taxon>Metazoa</taxon>
        <taxon>Ecdysozoa</taxon>
        <taxon>Arthropoda</taxon>
        <taxon>Hexapoda</taxon>
        <taxon>Insecta</taxon>
        <taxon>Pterygota</taxon>
        <taxon>Neoptera</taxon>
        <taxon>Endopterygota</taxon>
        <taxon>Diptera</taxon>
        <taxon>Nematocera</taxon>
        <taxon>Culicoidea</taxon>
        <taxon>Culicidae</taxon>
        <taxon>Culicinae</taxon>
        <taxon>Culicini</taxon>
        <taxon>Culex</taxon>
        <taxon>Culex</taxon>
    </lineage>
</organism>
<dbReference type="AlphaFoldDB" id="A0A8D8PI62"/>
<dbReference type="PANTHER" id="PTHR28498:SF1">
    <property type="entry name" value="ZINC FINGER SWIM DOMAIN-CONTAINING PROTEIN 7"/>
    <property type="match status" value="1"/>
</dbReference>
<feature type="domain" description="SWIM-type" evidence="2">
    <location>
        <begin position="87"/>
        <end position="125"/>
    </location>
</feature>
<dbReference type="PROSITE" id="PS50966">
    <property type="entry name" value="ZF_SWIM"/>
    <property type="match status" value="1"/>
</dbReference>
<dbReference type="EMBL" id="HBUE01124845">
    <property type="protein sequence ID" value="CAG6494195.1"/>
    <property type="molecule type" value="Transcribed_RNA"/>
</dbReference>
<dbReference type="GO" id="GO:0000724">
    <property type="term" value="P:double-strand break repair via homologous recombination"/>
    <property type="evidence" value="ECO:0007669"/>
    <property type="project" value="TreeGrafter"/>
</dbReference>
<dbReference type="EMBL" id="HBUE01242322">
    <property type="protein sequence ID" value="CAG6550083.1"/>
    <property type="molecule type" value="Transcribed_RNA"/>
</dbReference>
<reference evidence="3" key="1">
    <citation type="submission" date="2021-05" db="EMBL/GenBank/DDBJ databases">
        <authorList>
            <person name="Alioto T."/>
            <person name="Alioto T."/>
            <person name="Gomez Garrido J."/>
        </authorList>
    </citation>
    <scope>NUCLEOTIDE SEQUENCE</scope>
</reference>
<dbReference type="PANTHER" id="PTHR28498">
    <property type="entry name" value="ZINC FINGER SWIM DOMAIN-CONTAINING PROTEIN 7"/>
    <property type="match status" value="1"/>
</dbReference>
<dbReference type="InterPro" id="IPR007527">
    <property type="entry name" value="Znf_SWIM"/>
</dbReference>